<comment type="caution">
    <text evidence="1">The sequence shown here is derived from an EMBL/GenBank/DDBJ whole genome shotgun (WGS) entry which is preliminary data.</text>
</comment>
<evidence type="ECO:0000313" key="2">
    <source>
        <dbReference type="Proteomes" id="UP001324270"/>
    </source>
</evidence>
<proteinExistence type="predicted"/>
<dbReference type="Gene3D" id="2.130.10.10">
    <property type="entry name" value="YVTN repeat-like/Quinoprotein amine dehydrogenase"/>
    <property type="match status" value="1"/>
</dbReference>
<accession>A0ABU5YA87</accession>
<name>A0ABU5YA87_9FLAO</name>
<sequence>MQTEIIWKTTLKNGIFGSLTPPLADPFNSDHFYVADGWGSMYASMRLHKLSFSTGKEVANVLIRNTVRCMYFSADGQHIFALTDNKIFQLSRDTLTVVKKHEKGIPKFSDYIASNDQDTLILMNFSGITVTAYNYAEESTRKKRIKGEGCALITREKADTYLIASHQNGVIQCYDTTTNKIELLFKTDSFHSVCRDSKGNWYFHLGKYTPPKTYANYGTGAKMDPLYIIRVLKTDGSQKDYQLDIPFDNPIQLSEDEQSLFLSNDHNLWQFSLQEERITDTTVISGGEKLIHFFEKQQFLLCVEADSDYKKLVGRSLQQ</sequence>
<dbReference type="EMBL" id="JAYKBV010000004">
    <property type="protein sequence ID" value="MEB3039884.1"/>
    <property type="molecule type" value="Genomic_DNA"/>
</dbReference>
<dbReference type="SUPFAM" id="SSF75011">
    <property type="entry name" value="3-carboxy-cis,cis-mucoante lactonizing enzyme"/>
    <property type="match status" value="1"/>
</dbReference>
<reference evidence="1 2" key="1">
    <citation type="submission" date="2023-12" db="EMBL/GenBank/DDBJ databases">
        <title>Genomic sequences of Capnocytophaga and Parvimonas strains.</title>
        <authorList>
            <person name="Watt R.M."/>
            <person name="Wang M."/>
            <person name="Yang T."/>
            <person name="Tong W.M."/>
        </authorList>
    </citation>
    <scope>NUCLEOTIDE SEQUENCE [LARGE SCALE GENOMIC DNA]</scope>
    <source>
        <strain evidence="1 2">CCUG 13156</strain>
    </source>
</reference>
<protein>
    <recommendedName>
        <fullName evidence="3">WD40 repeat domain-containing protein</fullName>
    </recommendedName>
</protein>
<keyword evidence="2" id="KW-1185">Reference proteome</keyword>
<dbReference type="RefSeq" id="WP_323979029.1">
    <property type="nucleotide sequence ID" value="NZ_JAYKBV010000004.1"/>
</dbReference>
<evidence type="ECO:0000313" key="1">
    <source>
        <dbReference type="EMBL" id="MEB3039884.1"/>
    </source>
</evidence>
<gene>
    <name evidence="1" type="ORF">VJJ49_04150</name>
</gene>
<dbReference type="InterPro" id="IPR015943">
    <property type="entry name" value="WD40/YVTN_repeat-like_dom_sf"/>
</dbReference>
<dbReference type="Proteomes" id="UP001324270">
    <property type="component" value="Unassembled WGS sequence"/>
</dbReference>
<organism evidence="1 2">
    <name type="scientific">Capnocytophaga gingivalis</name>
    <dbReference type="NCBI Taxonomy" id="1017"/>
    <lineage>
        <taxon>Bacteria</taxon>
        <taxon>Pseudomonadati</taxon>
        <taxon>Bacteroidota</taxon>
        <taxon>Flavobacteriia</taxon>
        <taxon>Flavobacteriales</taxon>
        <taxon>Flavobacteriaceae</taxon>
        <taxon>Capnocytophaga</taxon>
    </lineage>
</organism>
<evidence type="ECO:0008006" key="3">
    <source>
        <dbReference type="Google" id="ProtNLM"/>
    </source>
</evidence>